<proteinExistence type="predicted"/>
<dbReference type="Proteomes" id="UP000218231">
    <property type="component" value="Unassembled WGS sequence"/>
</dbReference>
<feature type="region of interest" description="Disordered" evidence="1">
    <location>
        <begin position="1"/>
        <end position="114"/>
    </location>
</feature>
<sequence length="181" mass="19194">MLSRKERQERLQHFGLPPHSLKMKRTVSLPNAISNSTTPLPSSSNCGYDSPMGTSTTTSMTPSCRPPRPTFLSLAHSTSNSSRLTSLVSPANERLSGIDEESKETYPVRSSTVPDALSKNAKDLSNEQMDLRNGNLLLSSSSSKISPLGDCASSASGCAGSGALGAMRWANKPPQGLDLNV</sequence>
<feature type="compositionally biased region" description="Polar residues" evidence="1">
    <location>
        <begin position="75"/>
        <end position="89"/>
    </location>
</feature>
<evidence type="ECO:0000256" key="1">
    <source>
        <dbReference type="SAM" id="MobiDB-lite"/>
    </source>
</evidence>
<dbReference type="AlphaFoldDB" id="A0A2A2J9G3"/>
<reference evidence="2 3" key="1">
    <citation type="journal article" date="2017" name="Curr. Biol.">
        <title>Genome architecture and evolution of a unichromosomal asexual nematode.</title>
        <authorList>
            <person name="Fradin H."/>
            <person name="Zegar C."/>
            <person name="Gutwein M."/>
            <person name="Lucas J."/>
            <person name="Kovtun M."/>
            <person name="Corcoran D."/>
            <person name="Baugh L.R."/>
            <person name="Kiontke K."/>
            <person name="Gunsalus K."/>
            <person name="Fitch D.H."/>
            <person name="Piano F."/>
        </authorList>
    </citation>
    <scope>NUCLEOTIDE SEQUENCE [LARGE SCALE GENOMIC DNA]</scope>
    <source>
        <strain evidence="2">PF1309</strain>
    </source>
</reference>
<protein>
    <submittedName>
        <fullName evidence="2">Uncharacterized protein</fullName>
    </submittedName>
</protein>
<name>A0A2A2J9G3_9BILA</name>
<keyword evidence="3" id="KW-1185">Reference proteome</keyword>
<gene>
    <name evidence="2" type="ORF">WR25_02192</name>
</gene>
<dbReference type="EMBL" id="LIAE01010589">
    <property type="protein sequence ID" value="PAV58265.1"/>
    <property type="molecule type" value="Genomic_DNA"/>
</dbReference>
<evidence type="ECO:0000313" key="2">
    <source>
        <dbReference type="EMBL" id="PAV58265.1"/>
    </source>
</evidence>
<feature type="compositionally biased region" description="Low complexity" evidence="1">
    <location>
        <begin position="34"/>
        <end position="63"/>
    </location>
</feature>
<feature type="compositionally biased region" description="Basic and acidic residues" evidence="1">
    <location>
        <begin position="1"/>
        <end position="12"/>
    </location>
</feature>
<comment type="caution">
    <text evidence="2">The sequence shown here is derived from an EMBL/GenBank/DDBJ whole genome shotgun (WGS) entry which is preliminary data.</text>
</comment>
<dbReference type="OrthoDB" id="3176171at2759"/>
<accession>A0A2A2J9G3</accession>
<dbReference type="STRING" id="2018661.A0A2A2J9G3"/>
<evidence type="ECO:0000313" key="3">
    <source>
        <dbReference type="Proteomes" id="UP000218231"/>
    </source>
</evidence>
<organism evidence="2 3">
    <name type="scientific">Diploscapter pachys</name>
    <dbReference type="NCBI Taxonomy" id="2018661"/>
    <lineage>
        <taxon>Eukaryota</taxon>
        <taxon>Metazoa</taxon>
        <taxon>Ecdysozoa</taxon>
        <taxon>Nematoda</taxon>
        <taxon>Chromadorea</taxon>
        <taxon>Rhabditida</taxon>
        <taxon>Rhabditina</taxon>
        <taxon>Rhabditomorpha</taxon>
        <taxon>Rhabditoidea</taxon>
        <taxon>Rhabditidae</taxon>
        <taxon>Diploscapter</taxon>
    </lineage>
</organism>